<feature type="domain" description="Spore protein YkvP/CgeB glycosyl transferase-like" evidence="1">
    <location>
        <begin position="205"/>
        <end position="350"/>
    </location>
</feature>
<sequence length="360" mass="40178">MSFRPLRIVILGLSITSSWGNGHATTYRGLVRELVNRGHHVLFLERDVPWYAENRDLLRPPYGKMELYSSLGELKNRFTEEVSTADCVMVGSYVPEGVSVGEWVTSTARGITAFYDIDTPVTLAKLERGDTEYLSPGLIPRYALYLSFTGGPLLDHLERKYGSPMARPLYCSVDTSCYFPFACDRKWDLGYLGTYSGDRQPLLESLMLQPARSLATERFVVAGSLYPDTIGWPPNVQKIGHLSPAHHGAFYNSLKFTLNITRTDMVRAGYSPSVRLFEASACATPVISDYWEGLDTFFTPGTEILISSCAADTVRYLREMEEEELRAIGERARARVLAGHTAAHRARELESLVNGTPAKP</sequence>
<keyword evidence="2" id="KW-0808">Transferase</keyword>
<protein>
    <submittedName>
        <fullName evidence="2">Glycosyltransferase</fullName>
        <ecNumber evidence="2">2.4.-.-</ecNumber>
    </submittedName>
</protein>
<keyword evidence="2" id="KW-0328">Glycosyltransferase</keyword>
<organism evidence="2 3">
    <name type="scientific">Candidatus Nitrobium versatile</name>
    <dbReference type="NCBI Taxonomy" id="2884831"/>
    <lineage>
        <taxon>Bacteria</taxon>
        <taxon>Pseudomonadati</taxon>
        <taxon>Nitrospirota</taxon>
        <taxon>Nitrospiria</taxon>
        <taxon>Nitrospirales</taxon>
        <taxon>Nitrospiraceae</taxon>
        <taxon>Candidatus Nitrobium</taxon>
    </lineage>
</organism>
<evidence type="ECO:0000313" key="2">
    <source>
        <dbReference type="EMBL" id="MBZ0157317.1"/>
    </source>
</evidence>
<name>A0A953JA18_9BACT</name>
<reference evidence="2" key="2">
    <citation type="submission" date="2021-08" db="EMBL/GenBank/DDBJ databases">
        <authorList>
            <person name="Dalcin Martins P."/>
        </authorList>
    </citation>
    <scope>NUCLEOTIDE SEQUENCE</scope>
    <source>
        <strain evidence="2">MAG_39</strain>
    </source>
</reference>
<gene>
    <name evidence="2" type="ORF">K8I29_14045</name>
</gene>
<dbReference type="Proteomes" id="UP000705867">
    <property type="component" value="Unassembled WGS sequence"/>
</dbReference>
<dbReference type="GO" id="GO:0016757">
    <property type="term" value="F:glycosyltransferase activity"/>
    <property type="evidence" value="ECO:0007669"/>
    <property type="project" value="UniProtKB-KW"/>
</dbReference>
<dbReference type="EC" id="2.4.-.-" evidence="2"/>
<dbReference type="SUPFAM" id="SSF53756">
    <property type="entry name" value="UDP-Glycosyltransferase/glycogen phosphorylase"/>
    <property type="match status" value="1"/>
</dbReference>
<evidence type="ECO:0000259" key="1">
    <source>
        <dbReference type="Pfam" id="PF13524"/>
    </source>
</evidence>
<comment type="caution">
    <text evidence="2">The sequence shown here is derived from an EMBL/GenBank/DDBJ whole genome shotgun (WGS) entry which is preliminary data.</text>
</comment>
<dbReference type="Gene3D" id="3.40.50.2000">
    <property type="entry name" value="Glycogen Phosphorylase B"/>
    <property type="match status" value="1"/>
</dbReference>
<evidence type="ECO:0000313" key="3">
    <source>
        <dbReference type="Proteomes" id="UP000705867"/>
    </source>
</evidence>
<accession>A0A953JA18</accession>
<dbReference type="Pfam" id="PF13524">
    <property type="entry name" value="Glyco_trans_1_2"/>
    <property type="match status" value="1"/>
</dbReference>
<reference evidence="2" key="1">
    <citation type="journal article" date="2021" name="bioRxiv">
        <title>Unraveling nitrogen, sulfur and carbon metabolic pathways and microbial community transcriptional responses to substrate deprivation and toxicity stresses in a bioreactor mimicking anoxic brackish coastal sediment conditions.</title>
        <authorList>
            <person name="Martins P.D."/>
            <person name="Echeveste M.J."/>
            <person name="Arshad A."/>
            <person name="Kurth J."/>
            <person name="Ouboter H."/>
            <person name="Jetten M.S.M."/>
            <person name="Welte C.U."/>
        </authorList>
    </citation>
    <scope>NUCLEOTIDE SEQUENCE</scope>
    <source>
        <strain evidence="2">MAG_39</strain>
    </source>
</reference>
<dbReference type="InterPro" id="IPR055259">
    <property type="entry name" value="YkvP/CgeB_Glyco_trans-like"/>
</dbReference>
<dbReference type="EMBL" id="JAIOIV010000110">
    <property type="protein sequence ID" value="MBZ0157317.1"/>
    <property type="molecule type" value="Genomic_DNA"/>
</dbReference>
<dbReference type="AlphaFoldDB" id="A0A953JA18"/>
<proteinExistence type="predicted"/>